<evidence type="ECO:0000313" key="1">
    <source>
        <dbReference type="EMBL" id="PIH10578.1"/>
    </source>
</evidence>
<proteinExistence type="predicted"/>
<organism evidence="1 2">
    <name type="scientific">Staphylococcus epidermidis</name>
    <dbReference type="NCBI Taxonomy" id="1282"/>
    <lineage>
        <taxon>Bacteria</taxon>
        <taxon>Bacillati</taxon>
        <taxon>Bacillota</taxon>
        <taxon>Bacilli</taxon>
        <taxon>Bacillales</taxon>
        <taxon>Staphylococcaceae</taxon>
        <taxon>Staphylococcus</taxon>
    </lineage>
</organism>
<gene>
    <name evidence="1" type="ORF">CTJ08_05220</name>
</gene>
<name>A0AAE5V758_STAEP</name>
<evidence type="ECO:0000313" key="2">
    <source>
        <dbReference type="Proteomes" id="UP000228502"/>
    </source>
</evidence>
<sequence>MTYLKSLETLRKPLNVLYKVETEKVGGLFYKELQETANVVINKDEFNQFQE</sequence>
<protein>
    <submittedName>
        <fullName evidence="1">Recombinase</fullName>
    </submittedName>
</protein>
<accession>A0AAE5V758</accession>
<dbReference type="Proteomes" id="UP000228502">
    <property type="component" value="Unassembled WGS sequence"/>
</dbReference>
<reference evidence="1 2" key="1">
    <citation type="submission" date="2017-10" db="EMBL/GenBank/DDBJ databases">
        <title>genome sequences of Staph epi in chlorhexidine trial.</title>
        <authorList>
            <person name="Greninger A.L."/>
            <person name="Addetia A."/>
            <person name="Qin X."/>
            <person name="Zerr D."/>
        </authorList>
    </citation>
    <scope>NUCLEOTIDE SEQUENCE [LARGE SCALE GENOMIC DNA]</scope>
    <source>
        <strain evidence="1 2">SCH-17</strain>
    </source>
</reference>
<comment type="caution">
    <text evidence="1">The sequence shown here is derived from an EMBL/GenBank/DDBJ whole genome shotgun (WGS) entry which is preliminary data.</text>
</comment>
<dbReference type="EMBL" id="PEJG01000005">
    <property type="protein sequence ID" value="PIH10578.1"/>
    <property type="molecule type" value="Genomic_DNA"/>
</dbReference>
<dbReference type="AlphaFoldDB" id="A0AAE5V758"/>